<evidence type="ECO:0000256" key="6">
    <source>
        <dbReference type="ARBA" id="ARBA00019218"/>
    </source>
</evidence>
<dbReference type="Proteomes" id="UP000316079">
    <property type="component" value="Unassembled WGS sequence"/>
</dbReference>
<dbReference type="GO" id="GO:0005789">
    <property type="term" value="C:endoplasmic reticulum membrane"/>
    <property type="evidence" value="ECO:0007669"/>
    <property type="project" value="UniProtKB-SubCell"/>
</dbReference>
<dbReference type="InterPro" id="IPR028098">
    <property type="entry name" value="Glyco_trans_4-like_N"/>
</dbReference>
<evidence type="ECO:0000256" key="9">
    <source>
        <dbReference type="ARBA" id="ARBA00022692"/>
    </source>
</evidence>
<evidence type="ECO:0000256" key="8">
    <source>
        <dbReference type="ARBA" id="ARBA00022679"/>
    </source>
</evidence>
<evidence type="ECO:0000256" key="5">
    <source>
        <dbReference type="ARBA" id="ARBA00012649"/>
    </source>
</evidence>
<dbReference type="PANTHER" id="PTHR45918:SF1">
    <property type="entry name" value="ALPHA-1,3_1,6-MANNOSYLTRANSFERASE ALG2"/>
    <property type="match status" value="1"/>
</dbReference>
<keyword evidence="8 17" id="KW-0808">Transferase</keyword>
<feature type="domain" description="Glycosyl transferase family 1" evidence="18">
    <location>
        <begin position="203"/>
        <end position="372"/>
    </location>
</feature>
<keyword evidence="9" id="KW-0812">Transmembrane</keyword>
<dbReference type="CDD" id="cd03805">
    <property type="entry name" value="GT4_ALG2-like"/>
    <property type="match status" value="1"/>
</dbReference>
<sequence length="395" mass="44397">MSTGSGWDSMVRVVFLHPDLGIGGAERLVVDAAVALRSRGCSVKIWTAHYDPQHCFSETLSSDLPVECVGDWLPTSVFGYFHALCAYIRMIYVTLYLVLSGEEFDVVFCDQNVLFYCHFPDQLLTQRRSALKRFYRGPIDWFEELTTGMADRILVNSQFTAGVFKQTFPKLADVHTDVLYPSLNSSAFDVEVEDLGGLLPAGRSIVFLSINRYERKKNLPLALKALAALKGRLSVGEWERVHLVMAGGYDERVVENVEHHEELRSLVSSLGLEDHVIFLRSFSDKQKLSLLHNCTCVLYTPSNEHFGIVPVEAMYSRCPVIAVNSGGPLESVAHGETGFLCEPTPEHFSEAMQQFVTDPKLKQRMGNAGRERVQQRFSLQAFTEQLYCHISSLTQ</sequence>
<protein>
    <recommendedName>
        <fullName evidence="6 17">Alpha-1,3/1,6-mannosyltransferase ALG2</fullName>
        <ecNumber evidence="5 17">2.4.1.132</ecNumber>
        <ecNumber evidence="4 17">2.4.1.257</ecNumber>
    </recommendedName>
    <alternativeName>
        <fullName evidence="17">GDP-Man:Man(1)GlcNAc(2)-PP-Dol alpha-1,3-mannosyltransferase</fullName>
    </alternativeName>
</protein>
<evidence type="ECO:0000256" key="11">
    <source>
        <dbReference type="ARBA" id="ARBA00022989"/>
    </source>
</evidence>
<comment type="catalytic activity">
    <reaction evidence="13 17">
        <text>a beta-D-Man-(1-&gt;4)-beta-D-GlcNAc-(1-&gt;4)-alpha-D-GlcNAc-diphospho-di-trans,poly-cis-dolichol + GDP-alpha-D-mannose = an alpha-D-Man-(1-&gt;3)-beta-D-Man-(1-&gt;4)-beta-D-GlcNAc-(1-&gt;4)-alpha-D-GlcNAc-diphospho-di-trans,poly-cis-dolichol + GDP + H(+)</text>
        <dbReference type="Rhea" id="RHEA:29515"/>
        <dbReference type="Rhea" id="RHEA-COMP:19511"/>
        <dbReference type="Rhea" id="RHEA-COMP:19513"/>
        <dbReference type="ChEBI" id="CHEBI:15378"/>
        <dbReference type="ChEBI" id="CHEBI:57527"/>
        <dbReference type="ChEBI" id="CHEBI:58189"/>
        <dbReference type="ChEBI" id="CHEBI:58472"/>
        <dbReference type="ChEBI" id="CHEBI:132510"/>
        <dbReference type="EC" id="2.4.1.132"/>
    </reaction>
    <physiologicalReaction direction="left-to-right" evidence="13 17">
        <dbReference type="Rhea" id="RHEA:29516"/>
    </physiologicalReaction>
</comment>
<dbReference type="Pfam" id="PF13439">
    <property type="entry name" value="Glyco_transf_4"/>
    <property type="match status" value="1"/>
</dbReference>
<dbReference type="UniPathway" id="UPA00378"/>
<evidence type="ECO:0000256" key="4">
    <source>
        <dbReference type="ARBA" id="ARBA00011969"/>
    </source>
</evidence>
<dbReference type="FunFam" id="3.40.50.2000:FF:000085">
    <property type="entry name" value="alpha-1,3/1,6-mannosyltransferase ALG2"/>
    <property type="match status" value="1"/>
</dbReference>
<evidence type="ECO:0000256" key="12">
    <source>
        <dbReference type="ARBA" id="ARBA00023136"/>
    </source>
</evidence>
<dbReference type="AlphaFoldDB" id="A0A553Q3R9"/>
<proteinExistence type="inferred from homology"/>
<keyword evidence="12" id="KW-0472">Membrane</keyword>
<evidence type="ECO:0000313" key="20">
    <source>
        <dbReference type="EMBL" id="TRY84583.1"/>
    </source>
</evidence>
<dbReference type="GO" id="GO:0102704">
    <property type="term" value="F:GDP-Man:Man(2)GlcNAc(2)-PP-Dol alpha-1,6-mannosyltransferase activity"/>
    <property type="evidence" value="ECO:0007669"/>
    <property type="project" value="UniProtKB-UniRule"/>
</dbReference>
<comment type="similarity">
    <text evidence="3">Belongs to the glycosyltransferase group 1 family. Glycosyltransferase 4 subfamily.</text>
</comment>
<evidence type="ECO:0000256" key="1">
    <source>
        <dbReference type="ARBA" id="ARBA00004389"/>
    </source>
</evidence>
<dbReference type="EC" id="2.4.1.257" evidence="4 17"/>
<dbReference type="Gene3D" id="3.40.50.2000">
    <property type="entry name" value="Glycogen Phosphorylase B"/>
    <property type="match status" value="2"/>
</dbReference>
<dbReference type="FunFam" id="3.40.50.2000:FF:000097">
    <property type="entry name" value="alpha-1,3/1,6-mannosyltransferase ALG2"/>
    <property type="match status" value="1"/>
</dbReference>
<evidence type="ECO:0000259" key="19">
    <source>
        <dbReference type="Pfam" id="PF13439"/>
    </source>
</evidence>
<keyword evidence="7 17" id="KW-0328">Glycosyltransferase</keyword>
<dbReference type="EMBL" id="SRMA01026399">
    <property type="protein sequence ID" value="TRY84583.1"/>
    <property type="molecule type" value="Genomic_DNA"/>
</dbReference>
<comment type="pathway">
    <text evidence="2 17">Protein modification; protein glycosylation.</text>
</comment>
<keyword evidence="21" id="KW-1185">Reference proteome</keyword>
<organism evidence="20 21">
    <name type="scientific">Danionella cerebrum</name>
    <dbReference type="NCBI Taxonomy" id="2873325"/>
    <lineage>
        <taxon>Eukaryota</taxon>
        <taxon>Metazoa</taxon>
        <taxon>Chordata</taxon>
        <taxon>Craniata</taxon>
        <taxon>Vertebrata</taxon>
        <taxon>Euteleostomi</taxon>
        <taxon>Actinopterygii</taxon>
        <taxon>Neopterygii</taxon>
        <taxon>Teleostei</taxon>
        <taxon>Ostariophysi</taxon>
        <taxon>Cypriniformes</taxon>
        <taxon>Danionidae</taxon>
        <taxon>Danioninae</taxon>
        <taxon>Danionella</taxon>
    </lineage>
</organism>
<name>A0A553Q3R9_9TELE</name>
<dbReference type="EC" id="2.4.1.132" evidence="5 17"/>
<comment type="subcellular location">
    <subcellularLocation>
        <location evidence="1 17">Endoplasmic reticulum membrane</location>
        <topology evidence="1 17">Single-pass membrane protein</topology>
    </subcellularLocation>
</comment>
<comment type="catalytic activity">
    <reaction evidence="15">
        <text>a beta-D-Man-(1-&gt;4)-beta-D-GlcNAc-(1-&gt;4)-alpha-D-GlcNAc-diphospho-di-trans,poly-cis-dolichol + GDP-alpha-D-mannose = an alpha-D-Man-(1-&gt;6)-beta-D-Man-(1-&gt;4)-beta-D-GlcNAc-(1-&gt;4)-alpha-D-GlcNAc-diphospho-di-trans,poly-cis-dolichol + GDP + H(+)</text>
        <dbReference type="Rhea" id="RHEA:79023"/>
        <dbReference type="Rhea" id="RHEA-COMP:19511"/>
        <dbReference type="Rhea" id="RHEA-COMP:19514"/>
        <dbReference type="ChEBI" id="CHEBI:15378"/>
        <dbReference type="ChEBI" id="CHEBI:57527"/>
        <dbReference type="ChEBI" id="CHEBI:58189"/>
        <dbReference type="ChEBI" id="CHEBI:58472"/>
        <dbReference type="ChEBI" id="CHEBI:229641"/>
    </reaction>
    <physiologicalReaction direction="left-to-right" evidence="15">
        <dbReference type="Rhea" id="RHEA:79024"/>
    </physiologicalReaction>
</comment>
<dbReference type="InterPro" id="IPR027054">
    <property type="entry name" value="ALG2"/>
</dbReference>
<evidence type="ECO:0000256" key="14">
    <source>
        <dbReference type="ARBA" id="ARBA00045104"/>
    </source>
</evidence>
<feature type="domain" description="Glycosyltransferase subfamily 4-like N-terminal" evidence="19">
    <location>
        <begin position="22"/>
        <end position="169"/>
    </location>
</feature>
<evidence type="ECO:0000256" key="10">
    <source>
        <dbReference type="ARBA" id="ARBA00022824"/>
    </source>
</evidence>
<keyword evidence="11" id="KW-1133">Transmembrane helix</keyword>
<evidence type="ECO:0000313" key="21">
    <source>
        <dbReference type="Proteomes" id="UP000316079"/>
    </source>
</evidence>
<reference evidence="20 21" key="1">
    <citation type="journal article" date="2019" name="Sci. Data">
        <title>Hybrid genome assembly and annotation of Danionella translucida.</title>
        <authorList>
            <person name="Kadobianskyi M."/>
            <person name="Schulze L."/>
            <person name="Schuelke M."/>
            <person name="Judkewitz B."/>
        </authorList>
    </citation>
    <scope>NUCLEOTIDE SEQUENCE [LARGE SCALE GENOMIC DNA]</scope>
    <source>
        <strain evidence="20 21">Bolton</strain>
    </source>
</reference>
<comment type="catalytic activity">
    <reaction evidence="16">
        <text>an alpha-D-Man-(1-&gt;6)-beta-D-Man-(1-&gt;4)-beta-D-GlcNAc-(1-&gt;4)-alpha-D-GlcNAc-diphospho-di-trans,poly-cis-dolichol + GDP-alpha-D-mannose = an alpha-D-Man-(1-&gt;3)-[alpha-D-Man-(1-&gt;6)]-beta-D-Man-(1-&gt;4)-beta-D-GlcNAc-(1-&gt;4)-alpha-D-GlcNAc-diphospho-di-trans,poly-cis-dolichol + GDP + H(+)</text>
        <dbReference type="Rhea" id="RHEA:79027"/>
        <dbReference type="Rhea" id="RHEA-COMP:19514"/>
        <dbReference type="Rhea" id="RHEA-COMP:19515"/>
        <dbReference type="ChEBI" id="CHEBI:15378"/>
        <dbReference type="ChEBI" id="CHEBI:57527"/>
        <dbReference type="ChEBI" id="CHEBI:58189"/>
        <dbReference type="ChEBI" id="CHEBI:132511"/>
        <dbReference type="ChEBI" id="CHEBI:229641"/>
    </reaction>
    <physiologicalReaction direction="left-to-right" evidence="16">
        <dbReference type="Rhea" id="RHEA:79028"/>
    </physiologicalReaction>
</comment>
<keyword evidence="10" id="KW-0256">Endoplasmic reticulum</keyword>
<evidence type="ECO:0000256" key="7">
    <source>
        <dbReference type="ARBA" id="ARBA00022676"/>
    </source>
</evidence>
<evidence type="ECO:0000256" key="17">
    <source>
        <dbReference type="RuleBase" id="RU367136"/>
    </source>
</evidence>
<dbReference type="OrthoDB" id="448893at2759"/>
<dbReference type="GO" id="GO:0004378">
    <property type="term" value="F:GDP-Man:Man(1)GlcNAc(2)-PP-Dol alpha-1,3-mannosyltransferase activity"/>
    <property type="evidence" value="ECO:0007669"/>
    <property type="project" value="UniProtKB-UniRule"/>
</dbReference>
<dbReference type="SUPFAM" id="SSF53756">
    <property type="entry name" value="UDP-Glycosyltransferase/glycogen phosphorylase"/>
    <property type="match status" value="1"/>
</dbReference>
<dbReference type="PANTHER" id="PTHR45918">
    <property type="entry name" value="ALPHA-1,3/1,6-MANNOSYLTRANSFERASE ALG2"/>
    <property type="match status" value="1"/>
</dbReference>
<gene>
    <name evidence="20" type="ORF">DNTS_001321</name>
</gene>
<dbReference type="Pfam" id="PF00534">
    <property type="entry name" value="Glycos_transf_1"/>
    <property type="match status" value="1"/>
</dbReference>
<evidence type="ECO:0000256" key="3">
    <source>
        <dbReference type="ARBA" id="ARBA00009481"/>
    </source>
</evidence>
<evidence type="ECO:0000256" key="16">
    <source>
        <dbReference type="ARBA" id="ARBA00052501"/>
    </source>
</evidence>
<accession>A0A553Q3R9</accession>
<comment type="catalytic activity">
    <reaction evidence="14 17">
        <text>an alpha-D-Man-(1-&gt;3)-beta-D-Man-(1-&gt;4)-beta-D-GlcNAc-(1-&gt;4)-alpha-D-GlcNAc-diphospho-di-trans,poly-cis-dolichol + GDP-alpha-D-mannose = an alpha-D-Man-(1-&gt;3)-[alpha-D-Man-(1-&gt;6)]-beta-D-Man-(1-&gt;4)-beta-D-GlcNAc-(1-&gt;4)-alpha-D-GlcNAc-diphospho-di-trans,poly-cis-dolichol + GDP + H(+)</text>
        <dbReference type="Rhea" id="RHEA:29519"/>
        <dbReference type="Rhea" id="RHEA-COMP:19513"/>
        <dbReference type="Rhea" id="RHEA-COMP:19515"/>
        <dbReference type="ChEBI" id="CHEBI:15378"/>
        <dbReference type="ChEBI" id="CHEBI:57527"/>
        <dbReference type="ChEBI" id="CHEBI:58189"/>
        <dbReference type="ChEBI" id="CHEBI:132510"/>
        <dbReference type="ChEBI" id="CHEBI:132511"/>
        <dbReference type="EC" id="2.4.1.257"/>
    </reaction>
    <physiologicalReaction direction="left-to-right" evidence="14 17">
        <dbReference type="Rhea" id="RHEA:29520"/>
    </physiologicalReaction>
</comment>
<evidence type="ECO:0000259" key="18">
    <source>
        <dbReference type="Pfam" id="PF00534"/>
    </source>
</evidence>
<dbReference type="STRING" id="623744.A0A553Q3R9"/>
<evidence type="ECO:0000256" key="2">
    <source>
        <dbReference type="ARBA" id="ARBA00004922"/>
    </source>
</evidence>
<evidence type="ECO:0000256" key="13">
    <source>
        <dbReference type="ARBA" id="ARBA00045103"/>
    </source>
</evidence>
<comment type="caution">
    <text evidence="20">The sequence shown here is derived from an EMBL/GenBank/DDBJ whole genome shotgun (WGS) entry which is preliminary data.</text>
</comment>
<dbReference type="InterPro" id="IPR001296">
    <property type="entry name" value="Glyco_trans_1"/>
</dbReference>
<evidence type="ECO:0000256" key="15">
    <source>
        <dbReference type="ARBA" id="ARBA00050465"/>
    </source>
</evidence>
<comment type="function">
    <text evidence="17">Mannosylates Man(2)GlcNAc(2)-dolichol diphosphate and Man(1)GlcNAc(2)-dolichol diphosphate to form Man(3)GlcNAc(2)-dolichol diphosphate.</text>
</comment>